<reference evidence="1 2" key="1">
    <citation type="journal article" date="2016" name="PLoS ONE">
        <title>Complete Genome Sequence and Comparative Genomics of a Novel Myxobacterium Myxococcus hansupus.</title>
        <authorList>
            <person name="Sharma G."/>
            <person name="Narwani T."/>
            <person name="Subramanian S."/>
        </authorList>
    </citation>
    <scope>NUCLEOTIDE SEQUENCE [LARGE SCALE GENOMIC DNA]</scope>
    <source>
        <strain evidence="2">mixupus</strain>
    </source>
</reference>
<dbReference type="Gene3D" id="3.40.50.1820">
    <property type="entry name" value="alpha/beta hydrolase"/>
    <property type="match status" value="1"/>
</dbReference>
<evidence type="ECO:0000313" key="1">
    <source>
        <dbReference type="EMBL" id="AKQ67197.1"/>
    </source>
</evidence>
<dbReference type="SUPFAM" id="SSF53474">
    <property type="entry name" value="alpha/beta-Hydrolases"/>
    <property type="match status" value="1"/>
</dbReference>
<evidence type="ECO:0008006" key="3">
    <source>
        <dbReference type="Google" id="ProtNLM"/>
    </source>
</evidence>
<dbReference type="InterPro" id="IPR029058">
    <property type="entry name" value="AB_hydrolase_fold"/>
</dbReference>
<dbReference type="Proteomes" id="UP000009026">
    <property type="component" value="Chromosome"/>
</dbReference>
<keyword evidence="2" id="KW-1185">Reference proteome</keyword>
<name>A0A0H4XG45_9BACT</name>
<dbReference type="eggNOG" id="COG1073">
    <property type="taxonomic scope" value="Bacteria"/>
</dbReference>
<proteinExistence type="predicted"/>
<sequence>MAHYRYRLQVGPGVNDVITVHRVVKETGPWWPARASRAVFMVHGDGWGFEAAFLSSIGSAFVPPQQSLAAYLAQEGVDVWGIDLRWAGVPADTQDFRFMKSWTLDTHASDVGVGLGLAKLMRLSGGNLFGSMHLLGWSRGAVVSYAYLNREARLPRALRQVDGFIPMDMAVRFAPQDSQQRQWACERYAALSAARKAGQLEGGLLGPAPGIMLQAIGMFAAQAPAAPSPLVQDDIFGPGTGRPSNRKLAIVAAGATSVLFAPLQPIVPAYHLLGSTPDAFGLPEQLTFTQEGYLFEFGQRAAPYQSINEVVETEAWACGNNNVSFDDRLHDVKVPVLYVGAAGGVGRYGEHSVSLLGSRDVTIQIASALPGPARALDYGHADLFLAEDARVRVWKPMLQWIRTH</sequence>
<dbReference type="AlphaFoldDB" id="A0A0H4XG45"/>
<dbReference type="STRING" id="1297742.A176_004109"/>
<dbReference type="KEGG" id="mym:A176_004109"/>
<gene>
    <name evidence="1" type="ORF">A176_004109</name>
</gene>
<dbReference type="PATRIC" id="fig|1297742.4.peg.4154"/>
<organism evidence="1 2">
    <name type="scientific">Pseudomyxococcus hansupus</name>
    <dbReference type="NCBI Taxonomy" id="1297742"/>
    <lineage>
        <taxon>Bacteria</taxon>
        <taxon>Pseudomonadati</taxon>
        <taxon>Myxococcota</taxon>
        <taxon>Myxococcia</taxon>
        <taxon>Myxococcales</taxon>
        <taxon>Cystobacterineae</taxon>
        <taxon>Myxococcaceae</taxon>
        <taxon>Pseudomyxococcus</taxon>
    </lineage>
</organism>
<protein>
    <recommendedName>
        <fullName evidence="3">Lysophospholipase</fullName>
    </recommendedName>
</protein>
<dbReference type="EMBL" id="CP012109">
    <property type="protein sequence ID" value="AKQ67197.1"/>
    <property type="molecule type" value="Genomic_DNA"/>
</dbReference>
<evidence type="ECO:0000313" key="2">
    <source>
        <dbReference type="Proteomes" id="UP000009026"/>
    </source>
</evidence>
<accession>A0A0H4XG45</accession>